<dbReference type="EMBL" id="JACIFU010000001">
    <property type="protein sequence ID" value="MBB4173065.1"/>
    <property type="molecule type" value="Genomic_DNA"/>
</dbReference>
<dbReference type="Pfam" id="PF00149">
    <property type="entry name" value="Metallophos"/>
    <property type="match status" value="1"/>
</dbReference>
<evidence type="ECO:0000259" key="3">
    <source>
        <dbReference type="Pfam" id="PF00149"/>
    </source>
</evidence>
<dbReference type="GO" id="GO:0008663">
    <property type="term" value="F:2',3'-cyclic-nucleotide 2'-phosphodiesterase activity"/>
    <property type="evidence" value="ECO:0007669"/>
    <property type="project" value="UniProtKB-EC"/>
</dbReference>
<keyword evidence="2" id="KW-0547">Nucleotide-binding</keyword>
<dbReference type="GO" id="GO:0009166">
    <property type="term" value="P:nucleotide catabolic process"/>
    <property type="evidence" value="ECO:0007669"/>
    <property type="project" value="InterPro"/>
</dbReference>
<dbReference type="PANTHER" id="PTHR11575:SF6">
    <property type="entry name" value="2',3'-CYCLIC-NUCLEOTIDE 2'-PHOSPHODIESTERASE_3'-NUCLEOTIDASE"/>
    <property type="match status" value="1"/>
</dbReference>
<dbReference type="EC" id="3.1.3.6" evidence="5"/>
<dbReference type="PRINTS" id="PR01607">
    <property type="entry name" value="APYRASEFAMLY"/>
</dbReference>
<keyword evidence="1" id="KW-0732">Signal</keyword>
<dbReference type="GO" id="GO:0000166">
    <property type="term" value="F:nucleotide binding"/>
    <property type="evidence" value="ECO:0007669"/>
    <property type="project" value="UniProtKB-KW"/>
</dbReference>
<dbReference type="GO" id="GO:0030288">
    <property type="term" value="C:outer membrane-bounded periplasmic space"/>
    <property type="evidence" value="ECO:0007669"/>
    <property type="project" value="TreeGrafter"/>
</dbReference>
<evidence type="ECO:0000256" key="1">
    <source>
        <dbReference type="ARBA" id="ARBA00022729"/>
    </source>
</evidence>
<feature type="domain" description="5'-Nucleotidase C-terminal" evidence="4">
    <location>
        <begin position="319"/>
        <end position="503"/>
    </location>
</feature>
<comment type="similarity">
    <text evidence="2">Belongs to the 5'-nucleotidase family.</text>
</comment>
<organism evidence="5 6">
    <name type="scientific">Sulfitobacter noctilucicola</name>
    <dbReference type="NCBI Taxonomy" id="1342301"/>
    <lineage>
        <taxon>Bacteria</taxon>
        <taxon>Pseudomonadati</taxon>
        <taxon>Pseudomonadota</taxon>
        <taxon>Alphaproteobacteria</taxon>
        <taxon>Rhodobacterales</taxon>
        <taxon>Roseobacteraceae</taxon>
        <taxon>Sulfitobacter</taxon>
    </lineage>
</organism>
<feature type="domain" description="Calcineurin-like phosphoesterase" evidence="3">
    <location>
        <begin position="16"/>
        <end position="228"/>
    </location>
</feature>
<dbReference type="Gene3D" id="3.90.780.10">
    <property type="entry name" value="5'-Nucleotidase, C-terminal domain"/>
    <property type="match status" value="1"/>
</dbReference>
<reference evidence="5 6" key="1">
    <citation type="submission" date="2020-08" db="EMBL/GenBank/DDBJ databases">
        <title>Genomic Encyclopedia of Type Strains, Phase IV (KMG-IV): sequencing the most valuable type-strain genomes for metagenomic binning, comparative biology and taxonomic classification.</title>
        <authorList>
            <person name="Goeker M."/>
        </authorList>
    </citation>
    <scope>NUCLEOTIDE SEQUENCE [LARGE SCALE GENOMIC DNA]</scope>
    <source>
        <strain evidence="5 6">DSM 101015</strain>
    </source>
</reference>
<evidence type="ECO:0000313" key="5">
    <source>
        <dbReference type="EMBL" id="MBB4173065.1"/>
    </source>
</evidence>
<dbReference type="InterPro" id="IPR006179">
    <property type="entry name" value="5_nucleotidase/apyrase"/>
</dbReference>
<evidence type="ECO:0000313" key="6">
    <source>
        <dbReference type="Proteomes" id="UP000565745"/>
    </source>
</evidence>
<gene>
    <name evidence="5" type="ORF">GGR93_000826</name>
</gene>
<dbReference type="GO" id="GO:0008254">
    <property type="term" value="F:3'-nucleotidase activity"/>
    <property type="evidence" value="ECO:0007669"/>
    <property type="project" value="UniProtKB-EC"/>
</dbReference>
<protein>
    <submittedName>
        <fullName evidence="5">2',3'-cyclic-nucleotide 2'-phosphodiesterase/3'-nucleotidase</fullName>
        <ecNumber evidence="5">3.1.3.6</ecNumber>
        <ecNumber evidence="5">3.1.4.16</ecNumber>
    </submittedName>
</protein>
<dbReference type="SUPFAM" id="SSF55816">
    <property type="entry name" value="5'-nucleotidase (syn. UDP-sugar hydrolase), C-terminal domain"/>
    <property type="match status" value="1"/>
</dbReference>
<dbReference type="SUPFAM" id="SSF56300">
    <property type="entry name" value="Metallo-dependent phosphatases"/>
    <property type="match status" value="1"/>
</dbReference>
<dbReference type="InterPro" id="IPR008334">
    <property type="entry name" value="5'-Nucleotdase_C"/>
</dbReference>
<accession>A0A7W6Q4T9</accession>
<sequence length="586" mass="63640">MQFLGHNYVRDKPLRHHGLAGLATLIAEARAEAAADGSTCLLLDNGDLIQGAAIGDTCARLPVTARHPVVRCLEEMNYDAIGLGNHDLDHGLDYPIAIAAQTKVPVIATNLELFRQGPFVREVILPCLLSVTDHGLPQTLQIGVLSVLPDRTAQWNKASLAGTGQVHPPRRALEQAVTRVRGKGADIVILLAHLGVGDIKPKNALADDALDLARVEGVDAIIAGHTHRRLPGFDHAGMRDVDEVRGTLACRPAAMPGFDASDLAVLDLHLRCLPDGKWRIEQFENELRPNSANVLPDPAIAEICAPAHTRTRNELETEIGHTPVPLHNFFSLAAPTNTTILLARAKAQVVRAALQGTPEGNLPLLAATAAHTAGGRAGPDHFLHIPKGPVMRRHLTGLSPFANEICALHLTGVELREWLEHSLSVYHRLDPKADKQSLICEDRPTFEFDTIFGLTYSVDPTRMDGHRLTSLKYANTTVTDRQDFILATNLFRASGGGGGQHFQDSAIVHHAKMLVSDALEDLLKQPHQTETPFADTAPWQFDVPQETRAVLRTSPEALPYLNEIACLAPRFLNIDAEGFAAIQLTL</sequence>
<dbReference type="Proteomes" id="UP000565745">
    <property type="component" value="Unassembled WGS sequence"/>
</dbReference>
<dbReference type="OrthoDB" id="9803927at2"/>
<dbReference type="Pfam" id="PF02872">
    <property type="entry name" value="5_nucleotid_C"/>
    <property type="match status" value="1"/>
</dbReference>
<keyword evidence="2 5" id="KW-0378">Hydrolase</keyword>
<dbReference type="InterPro" id="IPR029052">
    <property type="entry name" value="Metallo-depent_PP-like"/>
</dbReference>
<dbReference type="InterPro" id="IPR036907">
    <property type="entry name" value="5'-Nucleotdase_C_sf"/>
</dbReference>
<comment type="caution">
    <text evidence="5">The sequence shown here is derived from an EMBL/GenBank/DDBJ whole genome shotgun (WGS) entry which is preliminary data.</text>
</comment>
<keyword evidence="6" id="KW-1185">Reference proteome</keyword>
<proteinExistence type="inferred from homology"/>
<evidence type="ECO:0000259" key="4">
    <source>
        <dbReference type="Pfam" id="PF02872"/>
    </source>
</evidence>
<dbReference type="EC" id="3.1.4.16" evidence="5"/>
<dbReference type="PANTHER" id="PTHR11575">
    <property type="entry name" value="5'-NUCLEOTIDASE-RELATED"/>
    <property type="match status" value="1"/>
</dbReference>
<name>A0A7W6Q4T9_9RHOB</name>
<dbReference type="Gene3D" id="3.60.21.10">
    <property type="match status" value="1"/>
</dbReference>
<dbReference type="AlphaFoldDB" id="A0A7W6Q4T9"/>
<dbReference type="InterPro" id="IPR004843">
    <property type="entry name" value="Calcineurin-like_PHP"/>
</dbReference>
<evidence type="ECO:0000256" key="2">
    <source>
        <dbReference type="RuleBase" id="RU362119"/>
    </source>
</evidence>